<keyword evidence="5" id="KW-1185">Reference proteome</keyword>
<evidence type="ECO:0000256" key="1">
    <source>
        <dbReference type="SAM" id="Coils"/>
    </source>
</evidence>
<dbReference type="PANTHER" id="PTHR32309:SF13">
    <property type="entry name" value="FERRIC ENTEROBACTIN TRANSPORT PROTEIN FEPE"/>
    <property type="match status" value="1"/>
</dbReference>
<sequence length="534" mass="59445">MKTEISSNLPDARAHSGTSVFGLIWRNKFNFVLAGLLVMSLAVGYLVTAERMYQSESRLFVRVGRESVSLDPTATTGNFMGVPDSRERDVNAVADLLDSRLIAEMVVEHFGEQAILGESSSTDGLGSQVRRKLSALDDYNLNPLQVFSLRDKAIETFQENFSVLAMKTSSVLTLTYEAEDPQDAQEVLSFVLKTAMDEHLRIHRTQGSQEFFVAQERLLREALSELEMELRDKKNSTGIASLVDQRKTQIDLIGTLKQNLITNSAERDAFQAEINRREEYFAQTPEQIVTHEVLGQPQAIGQTLREKLFDLEVRERELSAAYTDDHPQLQQLRKQLDDARGIKESETVPVEKMTGMNPNYQAAELALQERQALLVASQARTDALQKELEIANTELNRINDAEFDLSQLELEIELVRANYRKYSDNLEESRINEELQAARISSLTILQAPSFSNTPVSPKPLATLLVGMTIACLAGVGLALYREMSRPGFVPTNTPPLKHPVRALASAQSTNASSPTRPEAATVSSALETPAHPR</sequence>
<dbReference type="AlphaFoldDB" id="A0A518G807"/>
<keyword evidence="1" id="KW-0175">Coiled coil</keyword>
<proteinExistence type="predicted"/>
<dbReference type="GO" id="GO:0005886">
    <property type="term" value="C:plasma membrane"/>
    <property type="evidence" value="ECO:0007669"/>
    <property type="project" value="TreeGrafter"/>
</dbReference>
<feature type="coiled-coil region" evidence="1">
    <location>
        <begin position="374"/>
        <end position="432"/>
    </location>
</feature>
<dbReference type="InterPro" id="IPR050445">
    <property type="entry name" value="Bact_polysacc_biosynth/exp"/>
</dbReference>
<feature type="compositionally biased region" description="Polar residues" evidence="2">
    <location>
        <begin position="506"/>
        <end position="527"/>
    </location>
</feature>
<keyword evidence="3" id="KW-1133">Transmembrane helix</keyword>
<dbReference type="RefSeq" id="WP_145078783.1">
    <property type="nucleotide sequence ID" value="NZ_CP036298.1"/>
</dbReference>
<protein>
    <submittedName>
        <fullName evidence="4">Chain length determinant protein</fullName>
    </submittedName>
</protein>
<dbReference type="PANTHER" id="PTHR32309">
    <property type="entry name" value="TYROSINE-PROTEIN KINASE"/>
    <property type="match status" value="1"/>
</dbReference>
<dbReference type="EMBL" id="CP036298">
    <property type="protein sequence ID" value="QDV24727.1"/>
    <property type="molecule type" value="Genomic_DNA"/>
</dbReference>
<feature type="transmembrane region" description="Helical" evidence="3">
    <location>
        <begin position="461"/>
        <end position="481"/>
    </location>
</feature>
<gene>
    <name evidence="4" type="ORF">Q31a_30480</name>
</gene>
<keyword evidence="3" id="KW-0812">Transmembrane</keyword>
<dbReference type="Proteomes" id="UP000318017">
    <property type="component" value="Chromosome"/>
</dbReference>
<evidence type="ECO:0000313" key="4">
    <source>
        <dbReference type="EMBL" id="QDV24727.1"/>
    </source>
</evidence>
<dbReference type="GO" id="GO:0004713">
    <property type="term" value="F:protein tyrosine kinase activity"/>
    <property type="evidence" value="ECO:0007669"/>
    <property type="project" value="TreeGrafter"/>
</dbReference>
<evidence type="ECO:0000256" key="2">
    <source>
        <dbReference type="SAM" id="MobiDB-lite"/>
    </source>
</evidence>
<feature type="region of interest" description="Disordered" evidence="2">
    <location>
        <begin position="505"/>
        <end position="534"/>
    </location>
</feature>
<reference evidence="4 5" key="1">
    <citation type="submission" date="2019-02" db="EMBL/GenBank/DDBJ databases">
        <title>Deep-cultivation of Planctomycetes and their phenomic and genomic characterization uncovers novel biology.</title>
        <authorList>
            <person name="Wiegand S."/>
            <person name="Jogler M."/>
            <person name="Boedeker C."/>
            <person name="Pinto D."/>
            <person name="Vollmers J."/>
            <person name="Rivas-Marin E."/>
            <person name="Kohn T."/>
            <person name="Peeters S.H."/>
            <person name="Heuer A."/>
            <person name="Rast P."/>
            <person name="Oberbeckmann S."/>
            <person name="Bunk B."/>
            <person name="Jeske O."/>
            <person name="Meyerdierks A."/>
            <person name="Storesund J.E."/>
            <person name="Kallscheuer N."/>
            <person name="Luecker S."/>
            <person name="Lage O.M."/>
            <person name="Pohl T."/>
            <person name="Merkel B.J."/>
            <person name="Hornburger P."/>
            <person name="Mueller R.-W."/>
            <person name="Bruemmer F."/>
            <person name="Labrenz M."/>
            <person name="Spormann A.M."/>
            <person name="Op den Camp H."/>
            <person name="Overmann J."/>
            <person name="Amann R."/>
            <person name="Jetten M.S.M."/>
            <person name="Mascher T."/>
            <person name="Medema M.H."/>
            <person name="Devos D.P."/>
            <person name="Kaster A.-K."/>
            <person name="Ovreas L."/>
            <person name="Rohde M."/>
            <person name="Galperin M.Y."/>
            <person name="Jogler C."/>
        </authorList>
    </citation>
    <scope>NUCLEOTIDE SEQUENCE [LARGE SCALE GENOMIC DNA]</scope>
    <source>
        <strain evidence="4 5">Q31a</strain>
    </source>
</reference>
<dbReference type="OrthoDB" id="231505at2"/>
<evidence type="ECO:0000256" key="3">
    <source>
        <dbReference type="SAM" id="Phobius"/>
    </source>
</evidence>
<organism evidence="4 5">
    <name type="scientific">Aureliella helgolandensis</name>
    <dbReference type="NCBI Taxonomy" id="2527968"/>
    <lineage>
        <taxon>Bacteria</taxon>
        <taxon>Pseudomonadati</taxon>
        <taxon>Planctomycetota</taxon>
        <taxon>Planctomycetia</taxon>
        <taxon>Pirellulales</taxon>
        <taxon>Pirellulaceae</taxon>
        <taxon>Aureliella</taxon>
    </lineage>
</organism>
<accession>A0A518G807</accession>
<keyword evidence="3" id="KW-0472">Membrane</keyword>
<feature type="transmembrane region" description="Helical" evidence="3">
    <location>
        <begin position="29"/>
        <end position="48"/>
    </location>
</feature>
<dbReference type="KEGG" id="ahel:Q31a_30480"/>
<evidence type="ECO:0000313" key="5">
    <source>
        <dbReference type="Proteomes" id="UP000318017"/>
    </source>
</evidence>
<name>A0A518G807_9BACT</name>